<evidence type="ECO:0000259" key="5">
    <source>
        <dbReference type="PROSITE" id="PS50893"/>
    </source>
</evidence>
<feature type="domain" description="ABC transporter" evidence="5">
    <location>
        <begin position="11"/>
        <end position="266"/>
    </location>
</feature>
<feature type="coiled-coil region" evidence="4">
    <location>
        <begin position="583"/>
        <end position="650"/>
    </location>
</feature>
<dbReference type="SUPFAM" id="SSF52540">
    <property type="entry name" value="P-loop containing nucleoside triphosphate hydrolases"/>
    <property type="match status" value="2"/>
</dbReference>
<dbReference type="Pfam" id="PF00005">
    <property type="entry name" value="ABC_tran"/>
    <property type="match status" value="2"/>
</dbReference>
<dbReference type="AlphaFoldDB" id="A0A174H2M7"/>
<dbReference type="Gene3D" id="1.10.287.380">
    <property type="entry name" value="Valyl-tRNA synthetase, C-terminal domain"/>
    <property type="match status" value="1"/>
</dbReference>
<evidence type="ECO:0000256" key="2">
    <source>
        <dbReference type="ARBA" id="ARBA00022741"/>
    </source>
</evidence>
<dbReference type="InterPro" id="IPR032781">
    <property type="entry name" value="ABC_tran_Xtn"/>
</dbReference>
<dbReference type="InterPro" id="IPR037118">
    <property type="entry name" value="Val-tRNA_synth_C_sf"/>
</dbReference>
<evidence type="ECO:0000256" key="4">
    <source>
        <dbReference type="SAM" id="Coils"/>
    </source>
</evidence>
<dbReference type="InterPro" id="IPR032524">
    <property type="entry name" value="ABC_tran_C"/>
</dbReference>
<feature type="domain" description="ABC transporter" evidence="5">
    <location>
        <begin position="336"/>
        <end position="549"/>
    </location>
</feature>
<dbReference type="Pfam" id="PF12848">
    <property type="entry name" value="ABC_tran_Xtn"/>
    <property type="match status" value="1"/>
</dbReference>
<dbReference type="FunFam" id="3.40.50.300:FF:000309">
    <property type="entry name" value="ABC transporter ATP-binding protein"/>
    <property type="match status" value="1"/>
</dbReference>
<keyword evidence="3" id="KW-0067">ATP-binding</keyword>
<dbReference type="PANTHER" id="PTHR42855:SF2">
    <property type="entry name" value="DRUG RESISTANCE ABC TRANSPORTER,ATP-BINDING PROTEIN"/>
    <property type="match status" value="1"/>
</dbReference>
<dbReference type="FunFam" id="3.40.50.300:FF:000011">
    <property type="entry name" value="Putative ABC transporter ATP-binding component"/>
    <property type="match status" value="1"/>
</dbReference>
<gene>
    <name evidence="6" type="ORF">ERS852480_01632</name>
</gene>
<dbReference type="PROSITE" id="PS50893">
    <property type="entry name" value="ABC_TRANSPORTER_2"/>
    <property type="match status" value="2"/>
</dbReference>
<dbReference type="InterPro" id="IPR017871">
    <property type="entry name" value="ABC_transporter-like_CS"/>
</dbReference>
<dbReference type="InterPro" id="IPR027417">
    <property type="entry name" value="P-loop_NTPase"/>
</dbReference>
<keyword evidence="2" id="KW-0547">Nucleotide-binding</keyword>
<accession>A0A174H2M7</accession>
<dbReference type="Pfam" id="PF16326">
    <property type="entry name" value="ABC_tran_CTD"/>
    <property type="match status" value="1"/>
</dbReference>
<evidence type="ECO:0000313" key="6">
    <source>
        <dbReference type="EMBL" id="CUO67566.1"/>
    </source>
</evidence>
<dbReference type="GO" id="GO:0016887">
    <property type="term" value="F:ATP hydrolysis activity"/>
    <property type="evidence" value="ECO:0007669"/>
    <property type="project" value="InterPro"/>
</dbReference>
<dbReference type="GO" id="GO:0003677">
    <property type="term" value="F:DNA binding"/>
    <property type="evidence" value="ECO:0007669"/>
    <property type="project" value="InterPro"/>
</dbReference>
<dbReference type="InterPro" id="IPR003593">
    <property type="entry name" value="AAA+_ATPase"/>
</dbReference>
<organism evidence="6 7">
    <name type="scientific">Enterocloster clostridioformis</name>
    <dbReference type="NCBI Taxonomy" id="1531"/>
    <lineage>
        <taxon>Bacteria</taxon>
        <taxon>Bacillati</taxon>
        <taxon>Bacillota</taxon>
        <taxon>Clostridia</taxon>
        <taxon>Lachnospirales</taxon>
        <taxon>Lachnospiraceae</taxon>
        <taxon>Enterocloster</taxon>
    </lineage>
</organism>
<reference evidence="6 7" key="1">
    <citation type="submission" date="2015-09" db="EMBL/GenBank/DDBJ databases">
        <authorList>
            <consortium name="Pathogen Informatics"/>
        </authorList>
    </citation>
    <scope>NUCLEOTIDE SEQUENCE [LARGE SCALE GENOMIC DNA]</scope>
    <source>
        <strain evidence="6 7">2789STDY5834865</strain>
    </source>
</reference>
<keyword evidence="1" id="KW-0677">Repeat</keyword>
<dbReference type="CDD" id="cd03221">
    <property type="entry name" value="ABCF_EF-3"/>
    <property type="match status" value="2"/>
</dbReference>
<dbReference type="PROSITE" id="PS00211">
    <property type="entry name" value="ABC_TRANSPORTER_1"/>
    <property type="match status" value="1"/>
</dbReference>
<dbReference type="InterPro" id="IPR003439">
    <property type="entry name" value="ABC_transporter-like_ATP-bd"/>
</dbReference>
<keyword evidence="4" id="KW-0175">Coiled coil</keyword>
<dbReference type="EMBL" id="CZAB01000010">
    <property type="protein sequence ID" value="CUO67566.1"/>
    <property type="molecule type" value="Genomic_DNA"/>
</dbReference>
<evidence type="ECO:0000256" key="1">
    <source>
        <dbReference type="ARBA" id="ARBA00022737"/>
    </source>
</evidence>
<dbReference type="Gene3D" id="3.40.50.300">
    <property type="entry name" value="P-loop containing nucleotide triphosphate hydrolases"/>
    <property type="match status" value="2"/>
</dbReference>
<dbReference type="InterPro" id="IPR051309">
    <property type="entry name" value="ABCF_ATPase"/>
</dbReference>
<sequence>MSFLKEFTMILSCSNISKSFGEKHILKQVSFHLEDHEKAAIVGINGAGKSTLLKIIIGELASDEGCVALGRGASIGYLAQHQDLNSESTIHDALLEVKRPILQMEERIRTLELDMKSASGESLEAMLEEYSRLTHQFELEGGYACRSEITGVLKGLGFAEEEFSKPINALSGGQKTRVSLGKLLLTKPDILLLDEPTNHLDMESIAWLETYLKTYSGSVIIVAHDRYFLDRVVTKIVELDNGTGTVFSGNYTAYSDKKAMLRDARIRAYLNQQQEIRHQEAVIAKLKSFNREKSIRRAESREKMLEKIDRLEKPMDIDDSMDIRLEPDVESGKDVLTVTGLSKSFDSQTLFTDVNFEIKRGERVAIIGNNGTGKTTLLKIINQLLSADAGEIRLGSKVHIGYYDQEHQVLHMDKTLFDEIQDTYPNMNNTQIRNTLASFLFTGDDVFKLIRDLSGGERGRVSLAKLMLSDANFLLLDEPTNHLDITSKEILESALCRYTGTVLYVSHDRYFINRTATRILDLTGQSLINYIGSYDYYLEKKDAVEAAFAARNKRTSSVPNLSQASGRPSQGSQNDLKLEWKAQKEEQARIRRIQNELKKTEDSIHSLETRDSEIDALLTREEVYTDVPRLMELNKEKEEIAGLLEKLYQSWEELAEKA</sequence>
<dbReference type="Proteomes" id="UP000095512">
    <property type="component" value="Unassembled WGS sequence"/>
</dbReference>
<name>A0A174H2M7_9FIRM</name>
<dbReference type="GO" id="GO:0005524">
    <property type="term" value="F:ATP binding"/>
    <property type="evidence" value="ECO:0007669"/>
    <property type="project" value="UniProtKB-KW"/>
</dbReference>
<dbReference type="SMART" id="SM00382">
    <property type="entry name" value="AAA"/>
    <property type="match status" value="2"/>
</dbReference>
<evidence type="ECO:0000256" key="3">
    <source>
        <dbReference type="ARBA" id="ARBA00022840"/>
    </source>
</evidence>
<protein>
    <submittedName>
        <fullName evidence="6">ABC transporter</fullName>
    </submittedName>
</protein>
<proteinExistence type="predicted"/>
<dbReference type="PANTHER" id="PTHR42855">
    <property type="entry name" value="ABC TRANSPORTER ATP-BINDING SUBUNIT"/>
    <property type="match status" value="1"/>
</dbReference>
<evidence type="ECO:0000313" key="7">
    <source>
        <dbReference type="Proteomes" id="UP000095512"/>
    </source>
</evidence>